<dbReference type="SUPFAM" id="SSF52799">
    <property type="entry name" value="(Phosphotyrosine protein) phosphatases II"/>
    <property type="match status" value="1"/>
</dbReference>
<proteinExistence type="inferred from homology"/>
<evidence type="ECO:0000256" key="1">
    <source>
        <dbReference type="ARBA" id="ARBA00009649"/>
    </source>
</evidence>
<dbReference type="InterPro" id="IPR052449">
    <property type="entry name" value="STYX-Interacting_Phosphatase"/>
</dbReference>
<dbReference type="PANTHER" id="PTHR46588">
    <property type="entry name" value="SERINE/THREONINE/TYROSINE-INTERACTING PROTEIN"/>
    <property type="match status" value="1"/>
</dbReference>
<feature type="region of interest" description="Disordered" evidence="2">
    <location>
        <begin position="277"/>
        <end position="333"/>
    </location>
</feature>
<dbReference type="SMART" id="SM00195">
    <property type="entry name" value="DSPc"/>
    <property type="match status" value="1"/>
</dbReference>
<dbReference type="InterPro" id="IPR029021">
    <property type="entry name" value="Prot-tyrosine_phosphatase-like"/>
</dbReference>
<protein>
    <recommendedName>
        <fullName evidence="3">Tyrosine specific protein phosphatases domain-containing protein</fullName>
    </recommendedName>
</protein>
<dbReference type="InterPro" id="IPR020422">
    <property type="entry name" value="TYR_PHOSPHATASE_DUAL_dom"/>
</dbReference>
<gene>
    <name evidence="4" type="ORF">QC761_123260</name>
</gene>
<feature type="domain" description="Tyrosine specific protein phosphatases" evidence="3">
    <location>
        <begin position="172"/>
        <end position="239"/>
    </location>
</feature>
<feature type="compositionally biased region" description="Acidic residues" evidence="2">
    <location>
        <begin position="298"/>
        <end position="308"/>
    </location>
</feature>
<evidence type="ECO:0000256" key="2">
    <source>
        <dbReference type="SAM" id="MobiDB-lite"/>
    </source>
</evidence>
<dbReference type="EMBL" id="JAFFGZ010000002">
    <property type="protein sequence ID" value="KAK4647190.1"/>
    <property type="molecule type" value="Genomic_DNA"/>
</dbReference>
<dbReference type="Proteomes" id="UP001322138">
    <property type="component" value="Unassembled WGS sequence"/>
</dbReference>
<dbReference type="Pfam" id="PF00782">
    <property type="entry name" value="DSPc"/>
    <property type="match status" value="1"/>
</dbReference>
<dbReference type="RefSeq" id="XP_062736166.1">
    <property type="nucleotide sequence ID" value="XM_062875588.1"/>
</dbReference>
<reference evidence="4 5" key="1">
    <citation type="journal article" date="2023" name="bioRxiv">
        <title>High-quality genome assemblies of four members of thePodospora anserinaspecies complex.</title>
        <authorList>
            <person name="Ament-Velasquez S.L."/>
            <person name="Vogan A.A."/>
            <person name="Wallerman O."/>
            <person name="Hartmann F."/>
            <person name="Gautier V."/>
            <person name="Silar P."/>
            <person name="Giraud T."/>
            <person name="Johannesson H."/>
        </authorList>
    </citation>
    <scope>NUCLEOTIDE SEQUENCE [LARGE SCALE GENOMIC DNA]</scope>
    <source>
        <strain evidence="4 5">CBS 112042</strain>
    </source>
</reference>
<dbReference type="InterPro" id="IPR000340">
    <property type="entry name" value="Dual-sp_phosphatase_cat-dom"/>
</dbReference>
<dbReference type="CDD" id="cd14498">
    <property type="entry name" value="DSP"/>
    <property type="match status" value="1"/>
</dbReference>
<evidence type="ECO:0000259" key="3">
    <source>
        <dbReference type="PROSITE" id="PS50056"/>
    </source>
</evidence>
<keyword evidence="5" id="KW-1185">Reference proteome</keyword>
<dbReference type="InterPro" id="IPR000387">
    <property type="entry name" value="Tyr_Pase_dom"/>
</dbReference>
<feature type="compositionally biased region" description="Basic and acidic residues" evidence="2">
    <location>
        <begin position="309"/>
        <end position="333"/>
    </location>
</feature>
<organism evidence="4 5">
    <name type="scientific">Podospora bellae-mahoneyi</name>
    <dbReference type="NCBI Taxonomy" id="2093777"/>
    <lineage>
        <taxon>Eukaryota</taxon>
        <taxon>Fungi</taxon>
        <taxon>Dikarya</taxon>
        <taxon>Ascomycota</taxon>
        <taxon>Pezizomycotina</taxon>
        <taxon>Sordariomycetes</taxon>
        <taxon>Sordariomycetidae</taxon>
        <taxon>Sordariales</taxon>
        <taxon>Podosporaceae</taxon>
        <taxon>Podospora</taxon>
    </lineage>
</organism>
<accession>A0ABR0FT94</accession>
<comment type="caution">
    <text evidence="4">The sequence shown here is derived from an EMBL/GenBank/DDBJ whole genome shotgun (WGS) entry which is preliminary data.</text>
</comment>
<comment type="similarity">
    <text evidence="1">Belongs to the protein-tyrosine phosphatase family. Non-receptor class subfamily.</text>
</comment>
<dbReference type="PROSITE" id="PS50056">
    <property type="entry name" value="TYR_PHOSPHATASE_2"/>
    <property type="match status" value="1"/>
</dbReference>
<dbReference type="PANTHER" id="PTHR46588:SF1">
    <property type="entry name" value="SERINE_THREONINE_TYROSINE-INTERACTING PROTEIN"/>
    <property type="match status" value="1"/>
</dbReference>
<evidence type="ECO:0000313" key="4">
    <source>
        <dbReference type="EMBL" id="KAK4647190.1"/>
    </source>
</evidence>
<dbReference type="GeneID" id="87895070"/>
<sequence>MDMEREKSPIAEGVVRSAQTMRRAPELPYIHIPALLGRSSNPTLSIDPFSHLNNSSGAGDYTEEELRELFSHLDTERAIDPSLHWQYAHRRLAQPILDFLYLGPASSVKDHDFLREKGITLIFGVADARYKGILRSIQRAAEEVGIAADSVDVPHMQSMIGLFGQAAQKINAHLIAAARSDPTGQRKGKVLVVCETGNDRSAVFVTAYLMSMFGLDLVQAVHFVVLQRFCVSLTDDDKTVLQTYQDILQAKRDVTRSQGQPQDGSQGQENVRSMIKRRLSRATSSVQPQQGQGSTEDVFMEVDGDYSDDLERFKGGDEAGQRRDFAPFVSREV</sequence>
<dbReference type="Gene3D" id="3.90.190.10">
    <property type="entry name" value="Protein tyrosine phosphatase superfamily"/>
    <property type="match status" value="1"/>
</dbReference>
<evidence type="ECO:0000313" key="5">
    <source>
        <dbReference type="Proteomes" id="UP001322138"/>
    </source>
</evidence>
<feature type="compositionally biased region" description="Polar residues" evidence="2">
    <location>
        <begin position="281"/>
        <end position="295"/>
    </location>
</feature>
<name>A0ABR0FT94_9PEZI</name>